<dbReference type="AlphaFoldDB" id="A0A2S7SUQ0"/>
<dbReference type="EMBL" id="PPSL01000003">
    <property type="protein sequence ID" value="PQJ10640.1"/>
    <property type="molecule type" value="Genomic_DNA"/>
</dbReference>
<keyword evidence="2" id="KW-1185">Reference proteome</keyword>
<dbReference type="Proteomes" id="UP000239872">
    <property type="component" value="Unassembled WGS sequence"/>
</dbReference>
<organism evidence="1 2">
    <name type="scientific">Flavipsychrobacter stenotrophus</name>
    <dbReference type="NCBI Taxonomy" id="2077091"/>
    <lineage>
        <taxon>Bacteria</taxon>
        <taxon>Pseudomonadati</taxon>
        <taxon>Bacteroidota</taxon>
        <taxon>Chitinophagia</taxon>
        <taxon>Chitinophagales</taxon>
        <taxon>Chitinophagaceae</taxon>
        <taxon>Flavipsychrobacter</taxon>
    </lineage>
</organism>
<evidence type="ECO:0000313" key="2">
    <source>
        <dbReference type="Proteomes" id="UP000239872"/>
    </source>
</evidence>
<protein>
    <submittedName>
        <fullName evidence="1">Uncharacterized protein</fullName>
    </submittedName>
</protein>
<comment type="caution">
    <text evidence="1">The sequence shown here is derived from an EMBL/GenBank/DDBJ whole genome shotgun (WGS) entry which is preliminary data.</text>
</comment>
<sequence length="315" mass="34963">MICGFASAQTPKDAALINEAGNILQAGSYCDSAMKRLQQVSEAGKEMSIYYMAMAKVYECKGNKEYAEIYYGKAYKAGARGDGLLQKIVSLRDTGMSASPNDLRLENEREKLQRQNATFRKHKDANIEDFYALISMGYATMTGGKKALVVNGLDFFSASFGWPIMDDKFILDFDIAMGVIYGRNTGWYDYPAYRANPIPVGDGLGLKFGFEPSLNYILINSHRHTITAGAILGGHVFANGAWVQNRDGEVSSGGQTYFCIGPRIAYYGWKHLYISAQYLHIGLRTIRAAVDKNAELVPVSLDHWRLNVGVRFGFN</sequence>
<evidence type="ECO:0000313" key="1">
    <source>
        <dbReference type="EMBL" id="PQJ10640.1"/>
    </source>
</evidence>
<accession>A0A2S7SUQ0</accession>
<name>A0A2S7SUQ0_9BACT</name>
<proteinExistence type="predicted"/>
<reference evidence="1 2" key="1">
    <citation type="submission" date="2018-01" db="EMBL/GenBank/DDBJ databases">
        <title>A novel member of the phylum Bacteroidetes isolated from glacier ice.</title>
        <authorList>
            <person name="Liu Q."/>
            <person name="Xin Y.-H."/>
        </authorList>
    </citation>
    <scope>NUCLEOTIDE SEQUENCE [LARGE SCALE GENOMIC DNA]</scope>
    <source>
        <strain evidence="1 2">RB1R16</strain>
    </source>
</reference>
<gene>
    <name evidence="1" type="ORF">CJD36_011750</name>
</gene>